<name>B2JM17_PARP8</name>
<proteinExistence type="predicted"/>
<dbReference type="InterPro" id="IPR001387">
    <property type="entry name" value="Cro/C1-type_HTH"/>
</dbReference>
<dbReference type="PROSITE" id="PS50943">
    <property type="entry name" value="HTH_CROC1"/>
    <property type="match status" value="1"/>
</dbReference>
<evidence type="ECO:0000259" key="1">
    <source>
        <dbReference type="PROSITE" id="PS50943"/>
    </source>
</evidence>
<dbReference type="SUPFAM" id="SSF47413">
    <property type="entry name" value="lambda repressor-like DNA-binding domains"/>
    <property type="match status" value="1"/>
</dbReference>
<dbReference type="AlphaFoldDB" id="B2JM17"/>
<keyword evidence="3" id="KW-1185">Reference proteome</keyword>
<feature type="domain" description="HTH cro/C1-type" evidence="1">
    <location>
        <begin position="24"/>
        <end position="50"/>
    </location>
</feature>
<dbReference type="EMBL" id="CP001044">
    <property type="protein sequence ID" value="ACC72707.1"/>
    <property type="molecule type" value="Genomic_DNA"/>
</dbReference>
<protein>
    <submittedName>
        <fullName evidence="2">Transcriptional regulator, XRE family with cupin sensor domain</fullName>
    </submittedName>
</protein>
<dbReference type="CDD" id="cd00093">
    <property type="entry name" value="HTH_XRE"/>
    <property type="match status" value="1"/>
</dbReference>
<dbReference type="HOGENOM" id="CLU_2116396_0_0_4"/>
<sequence>MTFSLCITFRFRECIDIDRGAARLQYICKKHRLSQRELAKRAGVTNGTISMSLAEFFTFEVEANRTVVSRRAEMPNLGNEQIDFYLAGASVKGRNMGIMREVRHRLMRVPDELR</sequence>
<dbReference type="InterPro" id="IPR010982">
    <property type="entry name" value="Lambda_DNA-bd_dom_sf"/>
</dbReference>
<dbReference type="KEGG" id="bph:Bphy_3568"/>
<dbReference type="STRING" id="391038.Bphy_3568"/>
<dbReference type="Gene3D" id="1.10.260.40">
    <property type="entry name" value="lambda repressor-like DNA-binding domains"/>
    <property type="match status" value="1"/>
</dbReference>
<accession>B2JM17</accession>
<reference evidence="3" key="1">
    <citation type="journal article" date="2014" name="Stand. Genomic Sci.">
        <title>Complete genome sequence of Burkholderia phymatum STM815(T), a broad host range and efficient nitrogen-fixing symbiont of Mimosa species.</title>
        <authorList>
            <person name="Moulin L."/>
            <person name="Klonowska A."/>
            <person name="Caroline B."/>
            <person name="Booth K."/>
            <person name="Vriezen J.A."/>
            <person name="Melkonian R."/>
            <person name="James E.K."/>
            <person name="Young J.P."/>
            <person name="Bena G."/>
            <person name="Hauser L."/>
            <person name="Land M."/>
            <person name="Kyrpides N."/>
            <person name="Bruce D."/>
            <person name="Chain P."/>
            <person name="Copeland A."/>
            <person name="Pitluck S."/>
            <person name="Woyke T."/>
            <person name="Lizotte-Waniewski M."/>
            <person name="Bristow J."/>
            <person name="Riley M."/>
        </authorList>
    </citation>
    <scope>NUCLEOTIDE SEQUENCE [LARGE SCALE GENOMIC DNA]</scope>
    <source>
        <strain evidence="3">DSM 17167 / CIP 108236 / LMG 21445 / STM815</strain>
    </source>
</reference>
<organism evidence="2 3">
    <name type="scientific">Paraburkholderia phymatum (strain DSM 17167 / CIP 108236 / LMG 21445 / STM815)</name>
    <name type="common">Burkholderia phymatum</name>
    <dbReference type="NCBI Taxonomy" id="391038"/>
    <lineage>
        <taxon>Bacteria</taxon>
        <taxon>Pseudomonadati</taxon>
        <taxon>Pseudomonadota</taxon>
        <taxon>Betaproteobacteria</taxon>
        <taxon>Burkholderiales</taxon>
        <taxon>Burkholderiaceae</taxon>
        <taxon>Paraburkholderia</taxon>
    </lineage>
</organism>
<dbReference type="Proteomes" id="UP000001192">
    <property type="component" value="Chromosome 2"/>
</dbReference>
<gene>
    <name evidence="2" type="ordered locus">Bphy_3568</name>
</gene>
<evidence type="ECO:0000313" key="2">
    <source>
        <dbReference type="EMBL" id="ACC72707.1"/>
    </source>
</evidence>
<dbReference type="eggNOG" id="COG1476">
    <property type="taxonomic scope" value="Bacteria"/>
</dbReference>
<evidence type="ECO:0000313" key="3">
    <source>
        <dbReference type="Proteomes" id="UP000001192"/>
    </source>
</evidence>
<dbReference type="GO" id="GO:0003677">
    <property type="term" value="F:DNA binding"/>
    <property type="evidence" value="ECO:0007669"/>
    <property type="project" value="InterPro"/>
</dbReference>